<keyword evidence="3" id="KW-0418">Kinase</keyword>
<dbReference type="Gene3D" id="3.30.200.20">
    <property type="entry name" value="Phosphorylase Kinase, domain 1"/>
    <property type="match status" value="1"/>
</dbReference>
<dbReference type="InterPro" id="IPR011009">
    <property type="entry name" value="Kinase-like_dom_sf"/>
</dbReference>
<evidence type="ECO:0000256" key="7">
    <source>
        <dbReference type="SAM" id="MobiDB-lite"/>
    </source>
</evidence>
<dbReference type="PANTHER" id="PTHR46699">
    <property type="entry name" value="SERINE/THREONINE-PROTEIN KINASE STN8, CHLOROPLASTIC-RELATED"/>
    <property type="match status" value="1"/>
</dbReference>
<sequence>MPCRLPGSAAARGVSFSLSKPYRPTAIAAAPLRPAVGARRGAALVVAFRGAVRRPGRSFAPDQLHVERALGSGSYGEVFKGQLDVHGTAQPVVLKRVKSRVQDGEEMGEMEVLMNVHAAKSAARAVAPYLGFCDVPAGAAAPGGLSPGLWLLWRYEGCKTLASYLGRRDGLRALASDLGVPEALVVPVALRQVLSNLAVLHASGLIHRDVKPLNLVVAENDRRLKLIDLGSCADLRSGVNFHPQEYILDPMYAPPEQYVLPTDSPHLARSLLGQAMSPLLWARHQPDRFDSWSAGVVLLCLALPHLRTDAGLSRFLSEFEAAQYDLDAWRARCKWVAPRDFAPLDADGGAGWEVARGLLRPRNIRVAPDGHVAFLAGGGARWPARLSAAEALRQRFFKLAAQRERAYRAGGDAALAAALGQAAAPAGAAAAPAAGKERPARGGGTGGVASAERKPSLAAR</sequence>
<evidence type="ECO:0000313" key="10">
    <source>
        <dbReference type="Proteomes" id="UP000247498"/>
    </source>
</evidence>
<reference evidence="9 10" key="1">
    <citation type="journal article" date="2018" name="Sci. Rep.">
        <title>Raphidocelis subcapitata (=Pseudokirchneriella subcapitata) provides an insight into genome evolution and environmental adaptations in the Sphaeropleales.</title>
        <authorList>
            <person name="Suzuki S."/>
            <person name="Yamaguchi H."/>
            <person name="Nakajima N."/>
            <person name="Kawachi M."/>
        </authorList>
    </citation>
    <scope>NUCLEOTIDE SEQUENCE [LARGE SCALE GENOMIC DNA]</scope>
    <source>
        <strain evidence="9 10">NIES-35</strain>
    </source>
</reference>
<evidence type="ECO:0000256" key="4">
    <source>
        <dbReference type="ARBA" id="ARBA00022840"/>
    </source>
</evidence>
<dbReference type="Pfam" id="PF00069">
    <property type="entry name" value="Pkinase"/>
    <property type="match status" value="1"/>
</dbReference>
<evidence type="ECO:0000256" key="6">
    <source>
        <dbReference type="RuleBase" id="RU000304"/>
    </source>
</evidence>
<dbReference type="InterPro" id="IPR008271">
    <property type="entry name" value="Ser/Thr_kinase_AS"/>
</dbReference>
<dbReference type="Proteomes" id="UP000247498">
    <property type="component" value="Unassembled WGS sequence"/>
</dbReference>
<keyword evidence="6" id="KW-0723">Serine/threonine-protein kinase</keyword>
<feature type="binding site" evidence="5">
    <location>
        <position position="95"/>
    </location>
    <ligand>
        <name>ATP</name>
        <dbReference type="ChEBI" id="CHEBI:30616"/>
    </ligand>
</feature>
<evidence type="ECO:0000313" key="9">
    <source>
        <dbReference type="EMBL" id="GBF87683.1"/>
    </source>
</evidence>
<name>A0A2V0NQ77_9CHLO</name>
<dbReference type="PROSITE" id="PS50011">
    <property type="entry name" value="PROTEIN_KINASE_DOM"/>
    <property type="match status" value="1"/>
</dbReference>
<evidence type="ECO:0000256" key="3">
    <source>
        <dbReference type="ARBA" id="ARBA00022777"/>
    </source>
</evidence>
<keyword evidence="4 5" id="KW-0067">ATP-binding</keyword>
<feature type="region of interest" description="Disordered" evidence="7">
    <location>
        <begin position="427"/>
        <end position="460"/>
    </location>
</feature>
<comment type="similarity">
    <text evidence="6">Belongs to the protein kinase superfamily.</text>
</comment>
<feature type="domain" description="Protein kinase" evidence="8">
    <location>
        <begin position="64"/>
        <end position="397"/>
    </location>
</feature>
<dbReference type="PROSITE" id="PS00108">
    <property type="entry name" value="PROTEIN_KINASE_ST"/>
    <property type="match status" value="1"/>
</dbReference>
<evidence type="ECO:0000256" key="2">
    <source>
        <dbReference type="ARBA" id="ARBA00022741"/>
    </source>
</evidence>
<dbReference type="InterPro" id="IPR000719">
    <property type="entry name" value="Prot_kinase_dom"/>
</dbReference>
<dbReference type="Gene3D" id="1.10.510.10">
    <property type="entry name" value="Transferase(Phosphotransferase) domain 1"/>
    <property type="match status" value="1"/>
</dbReference>
<dbReference type="AlphaFoldDB" id="A0A2V0NQ77"/>
<dbReference type="GO" id="GO:0004674">
    <property type="term" value="F:protein serine/threonine kinase activity"/>
    <property type="evidence" value="ECO:0007669"/>
    <property type="project" value="UniProtKB-KW"/>
</dbReference>
<evidence type="ECO:0000256" key="5">
    <source>
        <dbReference type="PROSITE-ProRule" id="PRU10141"/>
    </source>
</evidence>
<dbReference type="SUPFAM" id="SSF56112">
    <property type="entry name" value="Protein kinase-like (PK-like)"/>
    <property type="match status" value="1"/>
</dbReference>
<organism evidence="9 10">
    <name type="scientific">Raphidocelis subcapitata</name>
    <dbReference type="NCBI Taxonomy" id="307507"/>
    <lineage>
        <taxon>Eukaryota</taxon>
        <taxon>Viridiplantae</taxon>
        <taxon>Chlorophyta</taxon>
        <taxon>core chlorophytes</taxon>
        <taxon>Chlorophyceae</taxon>
        <taxon>CS clade</taxon>
        <taxon>Sphaeropleales</taxon>
        <taxon>Selenastraceae</taxon>
        <taxon>Raphidocelis</taxon>
    </lineage>
</organism>
<gene>
    <name evidence="9" type="ORF">Rsub_00394</name>
</gene>
<evidence type="ECO:0000259" key="8">
    <source>
        <dbReference type="PROSITE" id="PS50011"/>
    </source>
</evidence>
<dbReference type="OrthoDB" id="10252171at2759"/>
<comment type="caution">
    <text evidence="9">The sequence shown here is derived from an EMBL/GenBank/DDBJ whole genome shotgun (WGS) entry which is preliminary data.</text>
</comment>
<dbReference type="EMBL" id="BDRX01000002">
    <property type="protein sequence ID" value="GBF87683.1"/>
    <property type="molecule type" value="Genomic_DNA"/>
</dbReference>
<feature type="compositionally biased region" description="Basic and acidic residues" evidence="7">
    <location>
        <begin position="451"/>
        <end position="460"/>
    </location>
</feature>
<dbReference type="InterPro" id="IPR017441">
    <property type="entry name" value="Protein_kinase_ATP_BS"/>
</dbReference>
<accession>A0A2V0NQ77</accession>
<protein>
    <recommendedName>
        <fullName evidence="8">Protein kinase domain-containing protein</fullName>
    </recommendedName>
</protein>
<dbReference type="GO" id="GO:0005524">
    <property type="term" value="F:ATP binding"/>
    <property type="evidence" value="ECO:0007669"/>
    <property type="project" value="UniProtKB-UniRule"/>
</dbReference>
<keyword evidence="1" id="KW-0808">Transferase</keyword>
<keyword evidence="10" id="KW-1185">Reference proteome</keyword>
<dbReference type="PROSITE" id="PS00107">
    <property type="entry name" value="PROTEIN_KINASE_ATP"/>
    <property type="match status" value="1"/>
</dbReference>
<dbReference type="SMART" id="SM00220">
    <property type="entry name" value="S_TKc"/>
    <property type="match status" value="1"/>
</dbReference>
<evidence type="ECO:0000256" key="1">
    <source>
        <dbReference type="ARBA" id="ARBA00022679"/>
    </source>
</evidence>
<dbReference type="STRING" id="307507.A0A2V0NQ77"/>
<dbReference type="InParanoid" id="A0A2V0NQ77"/>
<keyword evidence="2 5" id="KW-0547">Nucleotide-binding</keyword>
<dbReference type="PANTHER" id="PTHR46699:SF4">
    <property type="entry name" value="SERINE_THREONINE-PROTEIN KINASE STN7, CHLOROPLASTIC"/>
    <property type="match status" value="1"/>
</dbReference>
<proteinExistence type="inferred from homology"/>